<gene>
    <name evidence="1" type="ORF">Cgig2_012850</name>
</gene>
<name>A0A9Q1GUP6_9CARY</name>
<evidence type="ECO:0000313" key="1">
    <source>
        <dbReference type="EMBL" id="KAJ8424913.1"/>
    </source>
</evidence>
<evidence type="ECO:0000313" key="2">
    <source>
        <dbReference type="Proteomes" id="UP001153076"/>
    </source>
</evidence>
<dbReference type="EMBL" id="JAKOGI010001583">
    <property type="protein sequence ID" value="KAJ8424913.1"/>
    <property type="molecule type" value="Genomic_DNA"/>
</dbReference>
<dbReference type="AlphaFoldDB" id="A0A9Q1GUP6"/>
<accession>A0A9Q1GUP6</accession>
<dbReference type="Proteomes" id="UP001153076">
    <property type="component" value="Unassembled WGS sequence"/>
</dbReference>
<proteinExistence type="predicted"/>
<comment type="caution">
    <text evidence="1">The sequence shown here is derived from an EMBL/GenBank/DDBJ whole genome shotgun (WGS) entry which is preliminary data.</text>
</comment>
<organism evidence="1 2">
    <name type="scientific">Carnegiea gigantea</name>
    <dbReference type="NCBI Taxonomy" id="171969"/>
    <lineage>
        <taxon>Eukaryota</taxon>
        <taxon>Viridiplantae</taxon>
        <taxon>Streptophyta</taxon>
        <taxon>Embryophyta</taxon>
        <taxon>Tracheophyta</taxon>
        <taxon>Spermatophyta</taxon>
        <taxon>Magnoliopsida</taxon>
        <taxon>eudicotyledons</taxon>
        <taxon>Gunneridae</taxon>
        <taxon>Pentapetalae</taxon>
        <taxon>Caryophyllales</taxon>
        <taxon>Cactineae</taxon>
        <taxon>Cactaceae</taxon>
        <taxon>Cactoideae</taxon>
        <taxon>Echinocereeae</taxon>
        <taxon>Carnegiea</taxon>
    </lineage>
</organism>
<reference evidence="1" key="1">
    <citation type="submission" date="2022-04" db="EMBL/GenBank/DDBJ databases">
        <title>Carnegiea gigantea Genome sequencing and assembly v2.</title>
        <authorList>
            <person name="Copetti D."/>
            <person name="Sanderson M.J."/>
            <person name="Burquez A."/>
            <person name="Wojciechowski M.F."/>
        </authorList>
    </citation>
    <scope>NUCLEOTIDE SEQUENCE</scope>
    <source>
        <strain evidence="1">SGP5-SGP5p</strain>
        <tissue evidence="1">Aerial part</tissue>
    </source>
</reference>
<sequence length="177" mass="18993">MVVLENSKEVNRWHGSATLSAFSQAEGSAASNVKVVVAASFTVTIKRRGASEAVRFVIVGQVIREDDLVWILTALDGSMTVLNIADPSIEEALPLKFHGCQQPQELAKKVFSLLLTLREAGCFGFGGGFLKDHPIIFQLNMGLLKMEPLSLLPAAGPHVIVGPSPLYQKGRVPTSSP</sequence>
<keyword evidence="2" id="KW-1185">Reference proteome</keyword>
<protein>
    <submittedName>
        <fullName evidence="1">Uncharacterized protein</fullName>
    </submittedName>
</protein>